<feature type="coiled-coil region" evidence="1">
    <location>
        <begin position="71"/>
        <end position="112"/>
    </location>
</feature>
<accession>A0ABV0CD56</accession>
<evidence type="ECO:0000313" key="2">
    <source>
        <dbReference type="EMBL" id="MEN7429120.1"/>
    </source>
</evidence>
<dbReference type="RefSeq" id="WP_346787246.1">
    <property type="nucleotide sequence ID" value="NZ_JAYFSJ010000001.1"/>
</dbReference>
<organism evidence="2 3">
    <name type="scientific">Chromobacterium indicum</name>
    <dbReference type="NCBI Taxonomy" id="3110228"/>
    <lineage>
        <taxon>Bacteria</taxon>
        <taxon>Pseudomonadati</taxon>
        <taxon>Pseudomonadota</taxon>
        <taxon>Betaproteobacteria</taxon>
        <taxon>Neisseriales</taxon>
        <taxon>Chromobacteriaceae</taxon>
        <taxon>Chromobacterium</taxon>
    </lineage>
</organism>
<protein>
    <recommendedName>
        <fullName evidence="4">Flagellar FliJ protein</fullName>
    </recommendedName>
</protein>
<keyword evidence="1" id="KW-0175">Coiled coil</keyword>
<evidence type="ECO:0008006" key="4">
    <source>
        <dbReference type="Google" id="ProtNLM"/>
    </source>
</evidence>
<keyword evidence="3" id="KW-1185">Reference proteome</keyword>
<evidence type="ECO:0000313" key="3">
    <source>
        <dbReference type="Proteomes" id="UP001405405"/>
    </source>
</evidence>
<gene>
    <name evidence="2" type="ORF">VA599_00090</name>
</gene>
<comment type="caution">
    <text evidence="2">The sequence shown here is derived from an EMBL/GenBank/DDBJ whole genome shotgun (WGS) entry which is preliminary data.</text>
</comment>
<evidence type="ECO:0000256" key="1">
    <source>
        <dbReference type="SAM" id="Coils"/>
    </source>
</evidence>
<dbReference type="Proteomes" id="UP001405405">
    <property type="component" value="Unassembled WGS sequence"/>
</dbReference>
<dbReference type="InterPro" id="IPR053716">
    <property type="entry name" value="Flag_assembly_chemotaxis_eff"/>
</dbReference>
<dbReference type="EMBL" id="JAYFSJ010000001">
    <property type="protein sequence ID" value="MEN7429120.1"/>
    <property type="molecule type" value="Genomic_DNA"/>
</dbReference>
<proteinExistence type="predicted"/>
<name>A0ABV0CD56_9NEIS</name>
<sequence length="146" mass="16916">MRKFRYQLAALMRFQESSLQPLRQALQEAEHRLESDRAALHAAEAEVVSCERALPSLVGNQALYLSALNFIRELRLRCRQLEHVVEDSEALRDRAMAGLTEAQARLRQLEKHKERQYGSWRAEAQRGEYREQDDAWLQRRAAGGLA</sequence>
<reference evidence="2 3" key="1">
    <citation type="submission" date="2023-12" db="EMBL/GenBank/DDBJ databases">
        <title>Chromobacterium sp. strain TRC.1.1.SA producing antimicrobial pigment.</title>
        <authorList>
            <person name="Verma N."/>
            <person name="Choksket S."/>
            <person name="Pinnaka A.K."/>
            <person name="Korpole S."/>
        </authorList>
    </citation>
    <scope>NUCLEOTIDE SEQUENCE [LARGE SCALE GENOMIC DNA]</scope>
    <source>
        <strain evidence="2 3">TRC1.1.SA</strain>
    </source>
</reference>
<dbReference type="Gene3D" id="1.10.287.1700">
    <property type="match status" value="1"/>
</dbReference>